<dbReference type="Gene3D" id="3.40.309.10">
    <property type="entry name" value="Aldehyde Dehydrogenase, Chain A, domain 2"/>
    <property type="match status" value="1"/>
</dbReference>
<feature type="region of interest" description="Disordered" evidence="2">
    <location>
        <begin position="1"/>
        <end position="32"/>
    </location>
</feature>
<comment type="caution">
    <text evidence="4">The sequence shown here is derived from an EMBL/GenBank/DDBJ whole genome shotgun (WGS) entry which is preliminary data.</text>
</comment>
<evidence type="ECO:0000313" key="4">
    <source>
        <dbReference type="EMBL" id="PCK29339.1"/>
    </source>
</evidence>
<dbReference type="EMBL" id="NOVD01000001">
    <property type="protein sequence ID" value="PCK29339.1"/>
    <property type="molecule type" value="Genomic_DNA"/>
</dbReference>
<dbReference type="CDD" id="cd07078">
    <property type="entry name" value="ALDH"/>
    <property type="match status" value="1"/>
</dbReference>
<dbReference type="Gene3D" id="3.40.605.10">
    <property type="entry name" value="Aldehyde Dehydrogenase, Chain A, domain 1"/>
    <property type="match status" value="1"/>
</dbReference>
<dbReference type="Proteomes" id="UP000230886">
    <property type="component" value="Unassembled WGS sequence"/>
</dbReference>
<dbReference type="AlphaFoldDB" id="A0A2A5JJ46"/>
<feature type="domain" description="Aldehyde dehydrogenase" evidence="3">
    <location>
        <begin position="69"/>
        <end position="511"/>
    </location>
</feature>
<dbReference type="GO" id="GO:0016620">
    <property type="term" value="F:oxidoreductase activity, acting on the aldehyde or oxo group of donors, NAD or NADP as acceptor"/>
    <property type="evidence" value="ECO:0007669"/>
    <property type="project" value="InterPro"/>
</dbReference>
<dbReference type="SUPFAM" id="SSF53720">
    <property type="entry name" value="ALDH-like"/>
    <property type="match status" value="1"/>
</dbReference>
<dbReference type="PANTHER" id="PTHR11699">
    <property type="entry name" value="ALDEHYDE DEHYDROGENASE-RELATED"/>
    <property type="match status" value="1"/>
</dbReference>
<dbReference type="InterPro" id="IPR016163">
    <property type="entry name" value="Ald_DH_C"/>
</dbReference>
<accession>A0A2A5JJ46</accession>
<keyword evidence="1" id="KW-0560">Oxidoreductase</keyword>
<organism evidence="4 5">
    <name type="scientific">Rhodococcus qingshengii</name>
    <dbReference type="NCBI Taxonomy" id="334542"/>
    <lineage>
        <taxon>Bacteria</taxon>
        <taxon>Bacillati</taxon>
        <taxon>Actinomycetota</taxon>
        <taxon>Actinomycetes</taxon>
        <taxon>Mycobacteriales</taxon>
        <taxon>Nocardiaceae</taxon>
        <taxon>Rhodococcus</taxon>
        <taxon>Rhodococcus erythropolis group</taxon>
    </lineage>
</organism>
<reference evidence="4 5" key="1">
    <citation type="submission" date="2017-07" db="EMBL/GenBank/DDBJ databases">
        <title>Draft sequence of Rhodococcus enclensis 23b-28.</title>
        <authorList>
            <person name="Besaury L."/>
            <person name="Sancelme M."/>
            <person name="Amato P."/>
            <person name="Lallement A."/>
            <person name="Delort A.-M."/>
        </authorList>
    </citation>
    <scope>NUCLEOTIDE SEQUENCE [LARGE SCALE GENOMIC DNA]</scope>
    <source>
        <strain evidence="4 5">23b-28</strain>
    </source>
</reference>
<protein>
    <recommendedName>
        <fullName evidence="3">Aldehyde dehydrogenase domain-containing protein</fullName>
    </recommendedName>
</protein>
<evidence type="ECO:0000256" key="2">
    <source>
        <dbReference type="SAM" id="MobiDB-lite"/>
    </source>
</evidence>
<gene>
    <name evidence="4" type="ORF">CHR55_02895</name>
</gene>
<dbReference type="InterPro" id="IPR016162">
    <property type="entry name" value="Ald_DH_N"/>
</dbReference>
<evidence type="ECO:0000259" key="3">
    <source>
        <dbReference type="Pfam" id="PF00171"/>
    </source>
</evidence>
<sequence length="526" mass="55536">MRRSPRTNGIPSCPRSPTGNANATSTTSDLQTISPRRTVMTTSCSLVPQNNTIDGNAETPAIELGEFLTDPDTGEKLQAQLSSSTEQVERAITAATELHRSGVWTRRPVADRVRLLERTAELVEERTAAIAREDSKNNGLPLSISTLFAGGLPDLFRSAATHLKNSSGFEQLPSGAHLHRLAWGPTAVIAPWNAPSFITAKKTAFALAAGAPVIAKPSNWAPSGPNVLAEAISRAIAEVDAPKALFQLVHGGGDVGHLLASDRRIRALAFTGGRAAGSSIATAASTDFKALQLELGSNNPVIIRADADIDLTATALVDGFTKLNGQWCESPGSVFVPPHLHDRLVDAILDRTAEIALGRTDDANTTMGPQANEPQLQRMRDTVEFLRGVGGTAVSSTPVPDDSGWFFPPTVVHGISSEQTKSETFGPILTVHRASTDEEALLEANALDTGLAGYVFGADVDAARELATRIDCGENKINSTSLLDLDDHSTQSFWGGSGIGAHGDAELLDFFRGSRIIGVDAPGLPL</sequence>
<proteinExistence type="predicted"/>
<dbReference type="InterPro" id="IPR016161">
    <property type="entry name" value="Ald_DH/histidinol_DH"/>
</dbReference>
<evidence type="ECO:0000313" key="5">
    <source>
        <dbReference type="Proteomes" id="UP000230886"/>
    </source>
</evidence>
<dbReference type="Pfam" id="PF00171">
    <property type="entry name" value="Aldedh"/>
    <property type="match status" value="1"/>
</dbReference>
<evidence type="ECO:0000256" key="1">
    <source>
        <dbReference type="ARBA" id="ARBA00023002"/>
    </source>
</evidence>
<name>A0A2A5JJ46_RHOSG</name>
<dbReference type="InterPro" id="IPR015590">
    <property type="entry name" value="Aldehyde_DH_dom"/>
</dbReference>